<organism evidence="1 2">
    <name type="scientific">Flammeovirga kamogawensis</name>
    <dbReference type="NCBI Taxonomy" id="373891"/>
    <lineage>
        <taxon>Bacteria</taxon>
        <taxon>Pseudomonadati</taxon>
        <taxon>Bacteroidota</taxon>
        <taxon>Cytophagia</taxon>
        <taxon>Cytophagales</taxon>
        <taxon>Flammeovirgaceae</taxon>
        <taxon>Flammeovirga</taxon>
    </lineage>
</organism>
<dbReference type="EMBL" id="CP076131">
    <property type="protein sequence ID" value="QWG10768.1"/>
    <property type="molecule type" value="Genomic_DNA"/>
</dbReference>
<proteinExistence type="predicted"/>
<evidence type="ECO:0000313" key="1">
    <source>
        <dbReference type="EMBL" id="QWG10768.1"/>
    </source>
</evidence>
<geneLocation type="plasmid" evidence="1 2">
    <name>p2</name>
</geneLocation>
<gene>
    <name evidence="1" type="ORF">KM029_26780</name>
</gene>
<evidence type="ECO:0000313" key="2">
    <source>
        <dbReference type="Proteomes" id="UP000682802"/>
    </source>
</evidence>
<protein>
    <submittedName>
        <fullName evidence="1">Uncharacterized protein</fullName>
    </submittedName>
</protein>
<name>A0ABX8H4D5_9BACT</name>
<keyword evidence="2" id="KW-1185">Reference proteome</keyword>
<keyword evidence="1" id="KW-0614">Plasmid</keyword>
<accession>A0ABX8H4D5</accession>
<dbReference type="RefSeq" id="WP_144077402.1">
    <property type="nucleotide sequence ID" value="NZ_CP076131.1"/>
</dbReference>
<sequence length="143" mass="16148">MKIINHNHGKAVVFASGVIVVKLSADYYKFYATQFKSFKLTKSAIKTARKTHSVRDKENVSFSDVINIGLEYFKGVHQVRWDHLLQNQSAILDLIKNYVLAEESSSKSETEQPKETLEAEEIQGIQQISVVLTEAPQSLNGKH</sequence>
<reference evidence="1 2" key="1">
    <citation type="submission" date="2021-05" db="EMBL/GenBank/DDBJ databases">
        <title>Comparative genomic studies on the polysaccharide-degrading batcterial strains of the Flammeovirga genus.</title>
        <authorList>
            <person name="Zewei F."/>
            <person name="Zheng Z."/>
            <person name="Yu L."/>
            <person name="Ruyue G."/>
            <person name="Yanhong M."/>
            <person name="Yuanyuan C."/>
            <person name="Jingyan G."/>
            <person name="Wenjun H."/>
        </authorList>
    </citation>
    <scope>NUCLEOTIDE SEQUENCE [LARGE SCALE GENOMIC DNA]</scope>
    <source>
        <strain evidence="1 2">YS10</strain>
        <plasmid evidence="1 2">p2</plasmid>
    </source>
</reference>
<dbReference type="Proteomes" id="UP000682802">
    <property type="component" value="Plasmid p2"/>
</dbReference>